<dbReference type="EMBL" id="PDKW01000043">
    <property type="protein sequence ID" value="PGH54277.1"/>
    <property type="molecule type" value="Genomic_DNA"/>
</dbReference>
<proteinExistence type="predicted"/>
<dbReference type="RefSeq" id="WP_098740318.1">
    <property type="nucleotide sequence ID" value="NZ_PDKW01000043.1"/>
</dbReference>
<evidence type="ECO:0000313" key="1">
    <source>
        <dbReference type="EMBL" id="PGH54277.1"/>
    </source>
</evidence>
<reference evidence="2" key="1">
    <citation type="submission" date="2017-10" db="EMBL/GenBank/DDBJ databases">
        <authorList>
            <person name="Kravchenko I.K."/>
            <person name="Grouzdev D.S."/>
        </authorList>
    </citation>
    <scope>NUCLEOTIDE SEQUENCE [LARGE SCALE GENOMIC DNA]</scope>
    <source>
        <strain evidence="2">B2</strain>
    </source>
</reference>
<dbReference type="AlphaFoldDB" id="A0A2B8BAK6"/>
<evidence type="ECO:0000313" key="2">
    <source>
        <dbReference type="Proteomes" id="UP000225379"/>
    </source>
</evidence>
<protein>
    <submittedName>
        <fullName evidence="1">Uncharacterized protein</fullName>
    </submittedName>
</protein>
<name>A0A2B8BAK6_9PROT</name>
<comment type="caution">
    <text evidence="1">The sequence shown here is derived from an EMBL/GenBank/DDBJ whole genome shotgun (WGS) entry which is preliminary data.</text>
</comment>
<dbReference type="Proteomes" id="UP000225379">
    <property type="component" value="Unassembled WGS sequence"/>
</dbReference>
<accession>A0A2B8BAK6</accession>
<sequence>MMTPDTAAKLADEFDRSPYWKGRAVLNAWGASTSGGMHILPNGCSIPDECAPVYATDLNMIALIERHVGMYDDYFEVMHCAGEWRVTRSDAASEKPKIDSGYWDTEADARAFAVVLHAYATRNGLRRLSNYSED</sequence>
<gene>
    <name evidence="1" type="ORF">CRT60_31235</name>
</gene>
<keyword evidence="2" id="KW-1185">Reference proteome</keyword>
<organism evidence="1 2">
    <name type="scientific">Azospirillum palustre</name>
    <dbReference type="NCBI Taxonomy" id="2044885"/>
    <lineage>
        <taxon>Bacteria</taxon>
        <taxon>Pseudomonadati</taxon>
        <taxon>Pseudomonadota</taxon>
        <taxon>Alphaproteobacteria</taxon>
        <taxon>Rhodospirillales</taxon>
        <taxon>Azospirillaceae</taxon>
        <taxon>Azospirillum</taxon>
    </lineage>
</organism>